<organism evidence="2 3">
    <name type="scientific">Nonomuraea longicatena</name>
    <dbReference type="NCBI Taxonomy" id="83682"/>
    <lineage>
        <taxon>Bacteria</taxon>
        <taxon>Bacillati</taxon>
        <taxon>Actinomycetota</taxon>
        <taxon>Actinomycetes</taxon>
        <taxon>Streptosporangiales</taxon>
        <taxon>Streptosporangiaceae</taxon>
        <taxon>Nonomuraea</taxon>
    </lineage>
</organism>
<evidence type="ECO:0000256" key="1">
    <source>
        <dbReference type="SAM" id="MobiDB-lite"/>
    </source>
</evidence>
<evidence type="ECO:0000313" key="2">
    <source>
        <dbReference type="EMBL" id="GAA0933632.1"/>
    </source>
</evidence>
<accession>A0ABP4A9Z7</accession>
<comment type="caution">
    <text evidence="2">The sequence shown here is derived from an EMBL/GenBank/DDBJ whole genome shotgun (WGS) entry which is preliminary data.</text>
</comment>
<proteinExistence type="predicted"/>
<protein>
    <submittedName>
        <fullName evidence="2">Uncharacterized protein</fullName>
    </submittedName>
</protein>
<dbReference type="EMBL" id="BAAAHQ010000021">
    <property type="protein sequence ID" value="GAA0933632.1"/>
    <property type="molecule type" value="Genomic_DNA"/>
</dbReference>
<gene>
    <name evidence="2" type="ORF">GCM10009560_40030</name>
</gene>
<keyword evidence="3" id="KW-1185">Reference proteome</keyword>
<feature type="region of interest" description="Disordered" evidence="1">
    <location>
        <begin position="1"/>
        <end position="40"/>
    </location>
</feature>
<dbReference type="RefSeq" id="WP_343951437.1">
    <property type="nucleotide sequence ID" value="NZ_BAAAHQ010000021.1"/>
</dbReference>
<evidence type="ECO:0000313" key="3">
    <source>
        <dbReference type="Proteomes" id="UP001501578"/>
    </source>
</evidence>
<reference evidence="3" key="1">
    <citation type="journal article" date="2019" name="Int. J. Syst. Evol. Microbiol.">
        <title>The Global Catalogue of Microorganisms (GCM) 10K type strain sequencing project: providing services to taxonomists for standard genome sequencing and annotation.</title>
        <authorList>
            <consortium name="The Broad Institute Genomics Platform"/>
            <consortium name="The Broad Institute Genome Sequencing Center for Infectious Disease"/>
            <person name="Wu L."/>
            <person name="Ma J."/>
        </authorList>
    </citation>
    <scope>NUCLEOTIDE SEQUENCE [LARGE SCALE GENOMIC DNA]</scope>
    <source>
        <strain evidence="3">JCM 11136</strain>
    </source>
</reference>
<dbReference type="Proteomes" id="UP001501578">
    <property type="component" value="Unassembled WGS sequence"/>
</dbReference>
<feature type="compositionally biased region" description="Basic and acidic residues" evidence="1">
    <location>
        <begin position="1"/>
        <end position="10"/>
    </location>
</feature>
<name>A0ABP4A9Z7_9ACTN</name>
<sequence>MGKADWHHQAWDATAGDPAKRPTTPIEPIGDEPDRSSADGYWRTRNAAAPAVVRWHGPDLDTTVRQ</sequence>